<dbReference type="OrthoDB" id="561600at2"/>
<gene>
    <name evidence="2" type="ordered locus">Cyagr_3397</name>
</gene>
<sequence>MATCQMPRTEASPEAPSGAHPNATEALHRVKELALRDPDFAAAFRTSDSPQTAADLAHRHGIEVSAAALWRHRGTLAHGGLPTWRG</sequence>
<feature type="region of interest" description="Disordered" evidence="1">
    <location>
        <begin position="1"/>
        <end position="21"/>
    </location>
</feature>
<dbReference type="KEGG" id="cgc:Cyagr_3397"/>
<proteinExistence type="predicted"/>
<evidence type="ECO:0008006" key="4">
    <source>
        <dbReference type="Google" id="ProtNLM"/>
    </source>
</evidence>
<accession>K9PD50</accession>
<evidence type="ECO:0000313" key="2">
    <source>
        <dbReference type="EMBL" id="AFY30459.1"/>
    </source>
</evidence>
<dbReference type="RefSeq" id="WP_015110892.1">
    <property type="nucleotide sequence ID" value="NC_019675.1"/>
</dbReference>
<organism evidence="2 3">
    <name type="scientific">Cyanobium gracile (strain ATCC 27147 / PCC 6307)</name>
    <dbReference type="NCBI Taxonomy" id="292564"/>
    <lineage>
        <taxon>Bacteria</taxon>
        <taxon>Bacillati</taxon>
        <taxon>Cyanobacteriota</taxon>
        <taxon>Cyanophyceae</taxon>
        <taxon>Synechococcales</taxon>
        <taxon>Prochlorococcaceae</taxon>
        <taxon>Cyanobium</taxon>
    </lineage>
</organism>
<reference evidence="3" key="1">
    <citation type="journal article" date="2013" name="Proc. Natl. Acad. Sci. U.S.A.">
        <title>Improving the coverage of the cyanobacterial phylum using diversity-driven genome sequencing.</title>
        <authorList>
            <person name="Shih P.M."/>
            <person name="Wu D."/>
            <person name="Latifi A."/>
            <person name="Axen S.D."/>
            <person name="Fewer D.P."/>
            <person name="Talla E."/>
            <person name="Calteau A."/>
            <person name="Cai F."/>
            <person name="Tandeau de Marsac N."/>
            <person name="Rippka R."/>
            <person name="Herdman M."/>
            <person name="Sivonen K."/>
            <person name="Coursin T."/>
            <person name="Laurent T."/>
            <person name="Goodwin L."/>
            <person name="Nolan M."/>
            <person name="Davenport K.W."/>
            <person name="Han C.S."/>
            <person name="Rubin E.M."/>
            <person name="Eisen J.A."/>
            <person name="Woyke T."/>
            <person name="Gugger M."/>
            <person name="Kerfeld C.A."/>
        </authorList>
    </citation>
    <scope>NUCLEOTIDE SEQUENCE [LARGE SCALE GENOMIC DNA]</scope>
    <source>
        <strain evidence="3">ATCC 27147 / PCC 6307</strain>
    </source>
</reference>
<evidence type="ECO:0000256" key="1">
    <source>
        <dbReference type="SAM" id="MobiDB-lite"/>
    </source>
</evidence>
<dbReference type="EMBL" id="CP003495">
    <property type="protein sequence ID" value="AFY30459.1"/>
    <property type="molecule type" value="Genomic_DNA"/>
</dbReference>
<dbReference type="Proteomes" id="UP000010388">
    <property type="component" value="Chromosome"/>
</dbReference>
<name>K9PD50_CYAGP</name>
<dbReference type="eggNOG" id="ENOG5030WUU">
    <property type="taxonomic scope" value="Bacteria"/>
</dbReference>
<dbReference type="HOGENOM" id="CLU_2492637_0_0_3"/>
<evidence type="ECO:0000313" key="3">
    <source>
        <dbReference type="Proteomes" id="UP000010388"/>
    </source>
</evidence>
<protein>
    <recommendedName>
        <fullName evidence="4">Nif11 domain-containing protein</fullName>
    </recommendedName>
</protein>
<dbReference type="AlphaFoldDB" id="K9PD50"/>